<evidence type="ECO:0000256" key="1">
    <source>
        <dbReference type="SAM" id="MobiDB-lite"/>
    </source>
</evidence>
<name>A0ABV6IEZ9_9BURK</name>
<sequence length="168" mass="18453">MEKASWQRITPWFLMIASSIVIYTIGHFLIQNMEWFRANATLVISGHSENYQIHILHIHAATLKRLIGFFASFCLIFLGTGVSIYAVQNATKFSGEANSAKLSLVTTSPGIVAMLLGTVLMIYAVTSKDEFPAFDGSETNSASATTPGLERTVPLRGQPNENQNGREK</sequence>
<feature type="transmembrane region" description="Helical" evidence="2">
    <location>
        <begin position="66"/>
        <end position="87"/>
    </location>
</feature>
<feature type="compositionally biased region" description="Polar residues" evidence="1">
    <location>
        <begin position="159"/>
        <end position="168"/>
    </location>
</feature>
<keyword evidence="4" id="KW-1185">Reference proteome</keyword>
<comment type="caution">
    <text evidence="3">The sequence shown here is derived from an EMBL/GenBank/DDBJ whole genome shotgun (WGS) entry which is preliminary data.</text>
</comment>
<evidence type="ECO:0000313" key="4">
    <source>
        <dbReference type="Proteomes" id="UP001589844"/>
    </source>
</evidence>
<organism evidence="3 4">
    <name type="scientific">Undibacterium danionis</name>
    <dbReference type="NCBI Taxonomy" id="1812100"/>
    <lineage>
        <taxon>Bacteria</taxon>
        <taxon>Pseudomonadati</taxon>
        <taxon>Pseudomonadota</taxon>
        <taxon>Betaproteobacteria</taxon>
        <taxon>Burkholderiales</taxon>
        <taxon>Oxalobacteraceae</taxon>
        <taxon>Undibacterium</taxon>
    </lineage>
</organism>
<protein>
    <recommendedName>
        <fullName evidence="5">DUF423 domain-containing protein</fullName>
    </recommendedName>
</protein>
<keyword evidence="2" id="KW-0472">Membrane</keyword>
<evidence type="ECO:0000313" key="3">
    <source>
        <dbReference type="EMBL" id="MFC0350405.1"/>
    </source>
</evidence>
<proteinExistence type="predicted"/>
<reference evidence="3 4" key="1">
    <citation type="submission" date="2024-09" db="EMBL/GenBank/DDBJ databases">
        <authorList>
            <person name="Sun Q."/>
            <person name="Mori K."/>
        </authorList>
    </citation>
    <scope>NUCLEOTIDE SEQUENCE [LARGE SCALE GENOMIC DNA]</scope>
    <source>
        <strain evidence="3 4">CCM 8677</strain>
    </source>
</reference>
<feature type="transmembrane region" description="Helical" evidence="2">
    <location>
        <begin position="107"/>
        <end position="125"/>
    </location>
</feature>
<dbReference type="EMBL" id="JBHLXJ010000013">
    <property type="protein sequence ID" value="MFC0350405.1"/>
    <property type="molecule type" value="Genomic_DNA"/>
</dbReference>
<evidence type="ECO:0008006" key="5">
    <source>
        <dbReference type="Google" id="ProtNLM"/>
    </source>
</evidence>
<dbReference type="RefSeq" id="WP_390212674.1">
    <property type="nucleotide sequence ID" value="NZ_JBHLXJ010000013.1"/>
</dbReference>
<evidence type="ECO:0000256" key="2">
    <source>
        <dbReference type="SAM" id="Phobius"/>
    </source>
</evidence>
<accession>A0ABV6IEZ9</accession>
<keyword evidence="2" id="KW-1133">Transmembrane helix</keyword>
<gene>
    <name evidence="3" type="ORF">ACFFJH_11350</name>
</gene>
<feature type="compositionally biased region" description="Polar residues" evidence="1">
    <location>
        <begin position="137"/>
        <end position="146"/>
    </location>
</feature>
<dbReference type="Proteomes" id="UP001589844">
    <property type="component" value="Unassembled WGS sequence"/>
</dbReference>
<keyword evidence="2" id="KW-0812">Transmembrane</keyword>
<feature type="transmembrane region" description="Helical" evidence="2">
    <location>
        <begin position="12"/>
        <end position="30"/>
    </location>
</feature>
<feature type="region of interest" description="Disordered" evidence="1">
    <location>
        <begin position="136"/>
        <end position="168"/>
    </location>
</feature>